<keyword evidence="2" id="KW-1185">Reference proteome</keyword>
<evidence type="ECO:0000313" key="2">
    <source>
        <dbReference type="Proteomes" id="UP001627408"/>
    </source>
</evidence>
<protein>
    <submittedName>
        <fullName evidence="1">Uncharacterized protein</fullName>
    </submittedName>
</protein>
<accession>A0ABW8UYN5</accession>
<proteinExistence type="predicted"/>
<sequence>MTPLLILILTGRLNAHDGPHTPDMLAHVISAVQSGNEVAVTLELTGLGGPLVLVAVSTPGATAAPMAPVYVNFAEDVRVDTRLTFPRRPPAFLR</sequence>
<reference evidence="1 2" key="1">
    <citation type="submission" date="2024-08" db="EMBL/GenBank/DDBJ databases">
        <title>Tateyamaria sp. nov., isolated from marine algae.</title>
        <authorList>
            <person name="Choi B.J."/>
            <person name="Kim J.M."/>
            <person name="Lee J.K."/>
            <person name="Choi D.G."/>
            <person name="Bayburt H."/>
            <person name="Baek J.H."/>
            <person name="Han D.M."/>
            <person name="Jeon C.O."/>
        </authorList>
    </citation>
    <scope>NUCLEOTIDE SEQUENCE [LARGE SCALE GENOMIC DNA]</scope>
    <source>
        <strain evidence="1 2">KMU-156</strain>
    </source>
</reference>
<comment type="caution">
    <text evidence="1">The sequence shown here is derived from an EMBL/GenBank/DDBJ whole genome shotgun (WGS) entry which is preliminary data.</text>
</comment>
<dbReference type="RefSeq" id="WP_407592570.1">
    <property type="nucleotide sequence ID" value="NZ_JBHDIY010000002.1"/>
</dbReference>
<dbReference type="EMBL" id="JBHDIY010000002">
    <property type="protein sequence ID" value="MFL4470724.1"/>
    <property type="molecule type" value="Genomic_DNA"/>
</dbReference>
<name>A0ABW8UYN5_9RHOB</name>
<dbReference type="Proteomes" id="UP001627408">
    <property type="component" value="Unassembled WGS sequence"/>
</dbReference>
<gene>
    <name evidence="1" type="ORF">ACERZ8_12825</name>
</gene>
<organism evidence="1 2">
    <name type="scientific">Tateyamaria armeniaca</name>
    <dbReference type="NCBI Taxonomy" id="2518930"/>
    <lineage>
        <taxon>Bacteria</taxon>
        <taxon>Pseudomonadati</taxon>
        <taxon>Pseudomonadota</taxon>
        <taxon>Alphaproteobacteria</taxon>
        <taxon>Rhodobacterales</taxon>
        <taxon>Roseobacteraceae</taxon>
        <taxon>Tateyamaria</taxon>
    </lineage>
</organism>
<evidence type="ECO:0000313" key="1">
    <source>
        <dbReference type="EMBL" id="MFL4470724.1"/>
    </source>
</evidence>